<evidence type="ECO:0000256" key="6">
    <source>
        <dbReference type="ARBA" id="ARBA00023053"/>
    </source>
</evidence>
<dbReference type="GO" id="GO:0098719">
    <property type="term" value="P:sodium ion import across plasma membrane"/>
    <property type="evidence" value="ECO:0007669"/>
    <property type="project" value="TreeGrafter"/>
</dbReference>
<gene>
    <name evidence="12" type="ORF">OJ997_18380</name>
</gene>
<feature type="transmembrane region" description="Helical" evidence="10">
    <location>
        <begin position="115"/>
        <end position="135"/>
    </location>
</feature>
<feature type="transmembrane region" description="Helical" evidence="10">
    <location>
        <begin position="270"/>
        <end position="291"/>
    </location>
</feature>
<evidence type="ECO:0000256" key="4">
    <source>
        <dbReference type="ARBA" id="ARBA00022692"/>
    </source>
</evidence>
<dbReference type="Gene3D" id="6.10.140.1330">
    <property type="match status" value="1"/>
</dbReference>
<accession>A0A9X3NCD9</accession>
<feature type="transmembrane region" description="Helical" evidence="10">
    <location>
        <begin position="303"/>
        <end position="328"/>
    </location>
</feature>
<keyword evidence="6 10" id="KW-0915">Sodium</keyword>
<dbReference type="RefSeq" id="WP_270026643.1">
    <property type="nucleotide sequence ID" value="NZ_JAPDDP010000033.1"/>
</dbReference>
<keyword evidence="10" id="KW-0050">Antiport</keyword>
<feature type="transmembrane region" description="Helical" evidence="10">
    <location>
        <begin position="55"/>
        <end position="72"/>
    </location>
</feature>
<dbReference type="AlphaFoldDB" id="A0A9X3NCD9"/>
<dbReference type="GO" id="GO:0015386">
    <property type="term" value="F:potassium:proton antiporter activity"/>
    <property type="evidence" value="ECO:0007669"/>
    <property type="project" value="TreeGrafter"/>
</dbReference>
<dbReference type="EMBL" id="JAPDDP010000033">
    <property type="protein sequence ID" value="MDA0182280.1"/>
    <property type="molecule type" value="Genomic_DNA"/>
</dbReference>
<organism evidence="12 13">
    <name type="scientific">Solirubrobacter phytolaccae</name>
    <dbReference type="NCBI Taxonomy" id="1404360"/>
    <lineage>
        <taxon>Bacteria</taxon>
        <taxon>Bacillati</taxon>
        <taxon>Actinomycetota</taxon>
        <taxon>Thermoleophilia</taxon>
        <taxon>Solirubrobacterales</taxon>
        <taxon>Solirubrobacteraceae</taxon>
        <taxon>Solirubrobacter</taxon>
    </lineage>
</organism>
<dbReference type="InterPro" id="IPR004705">
    <property type="entry name" value="Cation/H_exchanger_CPA1_bac"/>
</dbReference>
<keyword evidence="3 10" id="KW-1003">Cell membrane</keyword>
<dbReference type="PANTHER" id="PTHR10110:SF86">
    <property type="entry name" value="SODIUM_HYDROGEN EXCHANGER 7"/>
    <property type="match status" value="1"/>
</dbReference>
<feature type="transmembrane region" description="Helical" evidence="10">
    <location>
        <begin position="84"/>
        <end position="103"/>
    </location>
</feature>
<sequence>MDELEVTLVALLLGITILSAAARTINVPYPIVLVLGGAALSFFPGLSEIKLDPDLVLLLFLPPLLYTGAFFANLRELRTAIRPISLLAIGLVLVTMVAVAVVAHELVDGMSWPAAFVLGAIVGPTDPVAATAIARRLGVPRRMVSVLEGEALVNDATALVAYRIAITAATSAVAFSLLDATWDFLWKAAGGIAVGLVVGFIVAFVRRRLNDPLIENTIGLLSPYAAYVPAELLHVSAVLAAVTVGCYVGWMAPQIAGPATRLMGFGMWELLQFLLNAFLFILIGLQLPAVLEALEGTSPATLIGWGLAVSAAVIVARLAWQWFVVYPIRWLAALRLLKTSGRTRWQERTIVGWAGMRGAVSLAAALALPADFPSRDEILFLTFAVIFATLVLQGLTLAPLIRMLGVVDDGTEEEREELKARLYATQAALGRLEELGSEDWARDDTLERMKNMYEYRRRRLKARAGKIEDEGFEDRSTQYQTVVREILEAQRREIVRLRNEGTISNDVMHRLERELDLEDERLEFRPGERSLPAQ</sequence>
<evidence type="ECO:0000256" key="3">
    <source>
        <dbReference type="ARBA" id="ARBA00022475"/>
    </source>
</evidence>
<keyword evidence="4 10" id="KW-0812">Transmembrane</keyword>
<keyword evidence="2 10" id="KW-0813">Transport</keyword>
<comment type="function">
    <text evidence="10">Na(+)/H(+) antiporter that extrudes sodium in exchange for external protons.</text>
</comment>
<feature type="transmembrane region" description="Helical" evidence="10">
    <location>
        <begin position="29"/>
        <end position="49"/>
    </location>
</feature>
<reference evidence="12" key="1">
    <citation type="submission" date="2022-10" db="EMBL/GenBank/DDBJ databases">
        <title>The WGS of Solirubrobacter phytolaccae KCTC 29190.</title>
        <authorList>
            <person name="Jiang Z."/>
        </authorList>
    </citation>
    <scope>NUCLEOTIDE SEQUENCE</scope>
    <source>
        <strain evidence="12">KCTC 29190</strain>
    </source>
</reference>
<comment type="caution">
    <text evidence="10">Lacks conserved residue(s) required for the propagation of feature annotation.</text>
</comment>
<dbReference type="GO" id="GO:0005886">
    <property type="term" value="C:plasma membrane"/>
    <property type="evidence" value="ECO:0007669"/>
    <property type="project" value="UniProtKB-SubCell"/>
</dbReference>
<feature type="transmembrane region" description="Helical" evidence="10">
    <location>
        <begin position="349"/>
        <end position="372"/>
    </location>
</feature>
<feature type="transmembrane region" description="Helical" evidence="10">
    <location>
        <begin position="184"/>
        <end position="205"/>
    </location>
</feature>
<evidence type="ECO:0000313" key="12">
    <source>
        <dbReference type="EMBL" id="MDA0182280.1"/>
    </source>
</evidence>
<evidence type="ECO:0000256" key="9">
    <source>
        <dbReference type="ARBA" id="ARBA00023201"/>
    </source>
</evidence>
<keyword evidence="8 10" id="KW-0472">Membrane</keyword>
<evidence type="ECO:0000256" key="2">
    <source>
        <dbReference type="ARBA" id="ARBA00022448"/>
    </source>
</evidence>
<comment type="subcellular location">
    <subcellularLocation>
        <location evidence="1 10">Cell membrane</location>
        <topology evidence="1 10">Multi-pass membrane protein</topology>
    </subcellularLocation>
</comment>
<evidence type="ECO:0000256" key="7">
    <source>
        <dbReference type="ARBA" id="ARBA00023065"/>
    </source>
</evidence>
<keyword evidence="5 10" id="KW-1133">Transmembrane helix</keyword>
<dbReference type="InterPro" id="IPR018422">
    <property type="entry name" value="Cation/H_exchanger_CPA1"/>
</dbReference>
<protein>
    <submittedName>
        <fullName evidence="12">Na+/H+ antiporter</fullName>
    </submittedName>
</protein>
<keyword evidence="7 10" id="KW-0406">Ion transport</keyword>
<dbReference type="PANTHER" id="PTHR10110">
    <property type="entry name" value="SODIUM/HYDROGEN EXCHANGER"/>
    <property type="match status" value="1"/>
</dbReference>
<comment type="similarity">
    <text evidence="10">Belongs to the monovalent cation:proton antiporter 1 (CPA1) transporter (TC 2.A.36) family.</text>
</comment>
<dbReference type="NCBIfam" id="TIGR00831">
    <property type="entry name" value="a_cpa1"/>
    <property type="match status" value="1"/>
</dbReference>
<proteinExistence type="inferred from homology"/>
<name>A0A9X3NCD9_9ACTN</name>
<dbReference type="Proteomes" id="UP001147653">
    <property type="component" value="Unassembled WGS sequence"/>
</dbReference>
<comment type="caution">
    <text evidence="12">The sequence shown here is derived from an EMBL/GenBank/DDBJ whole genome shotgun (WGS) entry which is preliminary data.</text>
</comment>
<evidence type="ECO:0000256" key="8">
    <source>
        <dbReference type="ARBA" id="ARBA00023136"/>
    </source>
</evidence>
<keyword evidence="13" id="KW-1185">Reference proteome</keyword>
<dbReference type="InterPro" id="IPR006153">
    <property type="entry name" value="Cation/H_exchanger_TM"/>
</dbReference>
<evidence type="ECO:0000256" key="10">
    <source>
        <dbReference type="RuleBase" id="RU366002"/>
    </source>
</evidence>
<evidence type="ECO:0000256" key="5">
    <source>
        <dbReference type="ARBA" id="ARBA00022989"/>
    </source>
</evidence>
<feature type="domain" description="Cation/H+ exchanger transmembrane" evidence="11">
    <location>
        <begin position="15"/>
        <end position="401"/>
    </location>
</feature>
<dbReference type="GO" id="GO:0051453">
    <property type="term" value="P:regulation of intracellular pH"/>
    <property type="evidence" value="ECO:0007669"/>
    <property type="project" value="TreeGrafter"/>
</dbReference>
<feature type="transmembrane region" description="Helical" evidence="10">
    <location>
        <begin position="378"/>
        <end position="401"/>
    </location>
</feature>
<evidence type="ECO:0000259" key="11">
    <source>
        <dbReference type="Pfam" id="PF00999"/>
    </source>
</evidence>
<feature type="transmembrane region" description="Helical" evidence="10">
    <location>
        <begin position="6"/>
        <end position="22"/>
    </location>
</feature>
<dbReference type="Pfam" id="PF00999">
    <property type="entry name" value="Na_H_Exchanger"/>
    <property type="match status" value="1"/>
</dbReference>
<dbReference type="GO" id="GO:0015385">
    <property type="term" value="F:sodium:proton antiporter activity"/>
    <property type="evidence" value="ECO:0007669"/>
    <property type="project" value="InterPro"/>
</dbReference>
<keyword evidence="9 10" id="KW-0739">Sodium transport</keyword>
<evidence type="ECO:0000256" key="1">
    <source>
        <dbReference type="ARBA" id="ARBA00004651"/>
    </source>
</evidence>
<evidence type="ECO:0000313" key="13">
    <source>
        <dbReference type="Proteomes" id="UP001147653"/>
    </source>
</evidence>